<dbReference type="WBParaSite" id="PSAMB.scaffold579size46630.g7129.t1">
    <property type="protein sequence ID" value="PSAMB.scaffold579size46630.g7129.t1"/>
    <property type="gene ID" value="PSAMB.scaffold579size46630.g7129"/>
</dbReference>
<keyword evidence="1" id="KW-0732">Signal</keyword>
<dbReference type="AlphaFoldDB" id="A0A914X2U8"/>
<proteinExistence type="predicted"/>
<keyword evidence="2" id="KW-1185">Reference proteome</keyword>
<name>A0A914X2U8_9BILA</name>
<accession>A0A914X2U8</accession>
<feature type="signal peptide" evidence="1">
    <location>
        <begin position="1"/>
        <end position="21"/>
    </location>
</feature>
<evidence type="ECO:0000313" key="2">
    <source>
        <dbReference type="Proteomes" id="UP000887566"/>
    </source>
</evidence>
<evidence type="ECO:0000256" key="1">
    <source>
        <dbReference type="SAM" id="SignalP"/>
    </source>
</evidence>
<dbReference type="PANTHER" id="PTHR36939">
    <property type="entry name" value="PROTEIN CBG03389"/>
    <property type="match status" value="1"/>
</dbReference>
<feature type="chain" id="PRO_5037525459" evidence="1">
    <location>
        <begin position="22"/>
        <end position="159"/>
    </location>
</feature>
<organism evidence="2 3">
    <name type="scientific">Plectus sambesii</name>
    <dbReference type="NCBI Taxonomy" id="2011161"/>
    <lineage>
        <taxon>Eukaryota</taxon>
        <taxon>Metazoa</taxon>
        <taxon>Ecdysozoa</taxon>
        <taxon>Nematoda</taxon>
        <taxon>Chromadorea</taxon>
        <taxon>Plectida</taxon>
        <taxon>Plectina</taxon>
        <taxon>Plectoidea</taxon>
        <taxon>Plectidae</taxon>
        <taxon>Plectus</taxon>
    </lineage>
</organism>
<dbReference type="Proteomes" id="UP000887566">
    <property type="component" value="Unplaced"/>
</dbReference>
<evidence type="ECO:0000313" key="3">
    <source>
        <dbReference type="WBParaSite" id="PSAMB.scaffold579size46630.g7129.t1"/>
    </source>
</evidence>
<protein>
    <submittedName>
        <fullName evidence="3">Uncharacterized protein</fullName>
    </submittedName>
</protein>
<reference evidence="3" key="1">
    <citation type="submission" date="2022-11" db="UniProtKB">
        <authorList>
            <consortium name="WormBaseParasite"/>
        </authorList>
    </citation>
    <scope>IDENTIFICATION</scope>
</reference>
<dbReference type="PANTHER" id="PTHR36939:SF1">
    <property type="entry name" value="UPAR_LY6 DOMAIN-CONTAINING PROTEIN"/>
    <property type="match status" value="1"/>
</dbReference>
<sequence length="159" mass="17018">MSSSLFKSCCVFLTVLALSEALKCHQCKGSDEMPSDISSIMTNLNANNVTMCDSDCAAESFCLKVANIYTTTVGGKTYHHTTYTKTCYAPTMITPYDSNQTKITSGVCYQGSPGEKTGVPVTGTTQWCFCNSDYCNGVDARTGGVISVVLSVIALLAFY</sequence>